<feature type="region of interest" description="Disordered" evidence="1">
    <location>
        <begin position="87"/>
        <end position="107"/>
    </location>
</feature>
<organism evidence="2 3">
    <name type="scientific">Diploscapter pachys</name>
    <dbReference type="NCBI Taxonomy" id="2018661"/>
    <lineage>
        <taxon>Eukaryota</taxon>
        <taxon>Metazoa</taxon>
        <taxon>Ecdysozoa</taxon>
        <taxon>Nematoda</taxon>
        <taxon>Chromadorea</taxon>
        <taxon>Rhabditida</taxon>
        <taxon>Rhabditina</taxon>
        <taxon>Rhabditomorpha</taxon>
        <taxon>Rhabditoidea</taxon>
        <taxon>Rhabditidae</taxon>
        <taxon>Diploscapter</taxon>
    </lineage>
</organism>
<comment type="caution">
    <text evidence="2">The sequence shown here is derived from an EMBL/GenBank/DDBJ whole genome shotgun (WGS) entry which is preliminary data.</text>
</comment>
<protein>
    <submittedName>
        <fullName evidence="2">Uncharacterized protein</fullName>
    </submittedName>
</protein>
<keyword evidence="3" id="KW-1185">Reference proteome</keyword>
<accession>A0A2A2LBI9</accession>
<sequence>MPNEVRLKILRAQEQRNVFVNDTVDILVYRGEFTHTLSKLNALNIRRFTAFRGAEMDIRRKISVPLPPPPSSHRKVQKWASVKEMESVHLGSSAPGHINSMPSSSNS</sequence>
<gene>
    <name evidence="2" type="ORF">WR25_10851</name>
</gene>
<evidence type="ECO:0000313" key="3">
    <source>
        <dbReference type="Proteomes" id="UP000218231"/>
    </source>
</evidence>
<proteinExistence type="predicted"/>
<reference evidence="2 3" key="1">
    <citation type="journal article" date="2017" name="Curr. Biol.">
        <title>Genome architecture and evolution of a unichromosomal asexual nematode.</title>
        <authorList>
            <person name="Fradin H."/>
            <person name="Zegar C."/>
            <person name="Gutwein M."/>
            <person name="Lucas J."/>
            <person name="Kovtun M."/>
            <person name="Corcoran D."/>
            <person name="Baugh L.R."/>
            <person name="Kiontke K."/>
            <person name="Gunsalus K."/>
            <person name="Fitch D.H."/>
            <person name="Piano F."/>
        </authorList>
    </citation>
    <scope>NUCLEOTIDE SEQUENCE [LARGE SCALE GENOMIC DNA]</scope>
    <source>
        <strain evidence="2">PF1309</strain>
    </source>
</reference>
<dbReference type="Proteomes" id="UP000218231">
    <property type="component" value="Unassembled WGS sequence"/>
</dbReference>
<evidence type="ECO:0000313" key="2">
    <source>
        <dbReference type="EMBL" id="PAV83569.1"/>
    </source>
</evidence>
<dbReference type="AlphaFoldDB" id="A0A2A2LBI9"/>
<dbReference type="EMBL" id="LIAE01006947">
    <property type="protein sequence ID" value="PAV83569.1"/>
    <property type="molecule type" value="Genomic_DNA"/>
</dbReference>
<evidence type="ECO:0000256" key="1">
    <source>
        <dbReference type="SAM" id="MobiDB-lite"/>
    </source>
</evidence>
<name>A0A2A2LBI9_9BILA</name>